<accession>L2GVH8</accession>
<sequence>MFNRYKLKELKRAREDRNNRSKAVKHNVVSTKEEFDKVVHMLSTPHLFLHAYNKILNNGKLLDDNIYKFTILIFSHLLSSKKDKIIVKSIECIKKICGSVNFLAVKEISYDYFKSLFYLNRFPCRLVSCFTKHYGDFAKEYDEEFWSTFREKMKIEKPNKKIILKKNLNENVYLLNSGIE</sequence>
<dbReference type="GeneID" id="19879002"/>
<dbReference type="RefSeq" id="XP_008074144.1">
    <property type="nucleotide sequence ID" value="XM_008075953.1"/>
</dbReference>
<dbReference type="OMA" id="MFNRYKL"/>
<protein>
    <submittedName>
        <fullName evidence="1">Uncharacterized protein</fullName>
    </submittedName>
</protein>
<dbReference type="HOGENOM" id="CLU_1497328_0_0_1"/>
<evidence type="ECO:0000313" key="1">
    <source>
        <dbReference type="EMBL" id="ELA47352.1"/>
    </source>
</evidence>
<dbReference type="VEuPathDB" id="MicrosporidiaDB:VCUG_01121"/>
<dbReference type="InParanoid" id="L2GVH8"/>
<dbReference type="AlphaFoldDB" id="L2GVH8"/>
<dbReference type="Proteomes" id="UP000011081">
    <property type="component" value="Unassembled WGS sequence"/>
</dbReference>
<dbReference type="EMBL" id="GL877419">
    <property type="protein sequence ID" value="ELA47352.1"/>
    <property type="molecule type" value="Genomic_DNA"/>
</dbReference>
<keyword evidence="2" id="KW-1185">Reference proteome</keyword>
<reference evidence="2" key="1">
    <citation type="submission" date="2011-03" db="EMBL/GenBank/DDBJ databases">
        <title>The genome sequence of Vavraia culicis strain floridensis.</title>
        <authorList>
            <consortium name="The Broad Institute Genome Sequencing Platform"/>
            <person name="Cuomo C."/>
            <person name="Becnel J."/>
            <person name="Sanscrainte N."/>
            <person name="Young S.K."/>
            <person name="Zeng Q."/>
            <person name="Gargeya S."/>
            <person name="Fitzgerald M."/>
            <person name="Haas B."/>
            <person name="Abouelleil A."/>
            <person name="Alvarado L."/>
            <person name="Arachchi H.M."/>
            <person name="Berlin A."/>
            <person name="Chapman S.B."/>
            <person name="Gearin G."/>
            <person name="Goldberg J."/>
            <person name="Griggs A."/>
            <person name="Gujja S."/>
            <person name="Hansen M."/>
            <person name="Heiman D."/>
            <person name="Howarth C."/>
            <person name="Larimer J."/>
            <person name="Lui A."/>
            <person name="MacDonald P.J.P."/>
            <person name="McCowen C."/>
            <person name="Montmayeur A."/>
            <person name="Murphy C."/>
            <person name="Neiman D."/>
            <person name="Pearson M."/>
            <person name="Priest M."/>
            <person name="Roberts A."/>
            <person name="Saif S."/>
            <person name="Shea T."/>
            <person name="Sisk P."/>
            <person name="Stolte C."/>
            <person name="Sykes S."/>
            <person name="Wortman J."/>
            <person name="Nusbaum C."/>
            <person name="Birren B."/>
        </authorList>
    </citation>
    <scope>NUCLEOTIDE SEQUENCE [LARGE SCALE GENOMIC DNA]</scope>
    <source>
        <strain evidence="2">floridensis</strain>
    </source>
</reference>
<proteinExistence type="predicted"/>
<name>L2GVH8_VAVCU</name>
<dbReference type="OrthoDB" id="2194228at2759"/>
<organism evidence="1 2">
    <name type="scientific">Vavraia culicis (isolate floridensis)</name>
    <name type="common">Microsporidian parasite</name>
    <dbReference type="NCBI Taxonomy" id="948595"/>
    <lineage>
        <taxon>Eukaryota</taxon>
        <taxon>Fungi</taxon>
        <taxon>Fungi incertae sedis</taxon>
        <taxon>Microsporidia</taxon>
        <taxon>Pleistophoridae</taxon>
        <taxon>Vavraia</taxon>
    </lineage>
</organism>
<evidence type="ECO:0000313" key="2">
    <source>
        <dbReference type="Proteomes" id="UP000011081"/>
    </source>
</evidence>
<gene>
    <name evidence="1" type="ORF">VCUG_01121</name>
</gene>